<protein>
    <submittedName>
        <fullName evidence="1">Uncharacterized protein</fullName>
    </submittedName>
</protein>
<sequence length="86" mass="9274">MPTTSTITSRVRNGVPRIGVRLPSPSGGPRVRPFLIGTAVGGVTGAVAGTLLSQSTRRLLVGLIHLVTRRLTDDERDELRFELLLQ</sequence>
<reference evidence="1" key="1">
    <citation type="submission" date="2020-02" db="EMBL/GenBank/DDBJ databases">
        <authorList>
            <person name="Meier V. D."/>
        </authorList>
    </citation>
    <scope>NUCLEOTIDE SEQUENCE</scope>
    <source>
        <strain evidence="1">AVDCRST_MAG19</strain>
    </source>
</reference>
<dbReference type="AlphaFoldDB" id="A0A6J4VTY7"/>
<gene>
    <name evidence="1" type="ORF">AVDCRST_MAG19-4960</name>
</gene>
<organism evidence="1">
    <name type="scientific">uncultured Thermomicrobiales bacterium</name>
    <dbReference type="NCBI Taxonomy" id="1645740"/>
    <lineage>
        <taxon>Bacteria</taxon>
        <taxon>Pseudomonadati</taxon>
        <taxon>Thermomicrobiota</taxon>
        <taxon>Thermomicrobia</taxon>
        <taxon>Thermomicrobiales</taxon>
        <taxon>environmental samples</taxon>
    </lineage>
</organism>
<dbReference type="EMBL" id="CADCWL010000262">
    <property type="protein sequence ID" value="CAA9586814.1"/>
    <property type="molecule type" value="Genomic_DNA"/>
</dbReference>
<accession>A0A6J4VTY7</accession>
<evidence type="ECO:0000313" key="1">
    <source>
        <dbReference type="EMBL" id="CAA9586814.1"/>
    </source>
</evidence>
<proteinExistence type="predicted"/>
<name>A0A6J4VTY7_9BACT</name>